<dbReference type="InterPro" id="IPR011990">
    <property type="entry name" value="TPR-like_helical_dom_sf"/>
</dbReference>
<dbReference type="PANTHER" id="PTHR46401:SF2">
    <property type="entry name" value="GLYCOSYLTRANSFERASE WBBK-RELATED"/>
    <property type="match status" value="1"/>
</dbReference>
<gene>
    <name evidence="3" type="ORF">EBE87_00420</name>
</gene>
<dbReference type="SMART" id="SM00028">
    <property type="entry name" value="TPR"/>
    <property type="match status" value="3"/>
</dbReference>
<dbReference type="PANTHER" id="PTHR46401">
    <property type="entry name" value="GLYCOSYLTRANSFERASE WBBK-RELATED"/>
    <property type="match status" value="1"/>
</dbReference>
<dbReference type="Gene3D" id="1.25.40.10">
    <property type="entry name" value="Tetratricopeptide repeat domain"/>
    <property type="match status" value="1"/>
</dbReference>
<dbReference type="SUPFAM" id="SSF53756">
    <property type="entry name" value="UDP-Glycosyltransferase/glycogen phosphorylase"/>
    <property type="match status" value="1"/>
</dbReference>
<dbReference type="SUPFAM" id="SSF48452">
    <property type="entry name" value="TPR-like"/>
    <property type="match status" value="1"/>
</dbReference>
<sequence>MVAQGSPEIRRLRQQADQLREARDWPAAARAYAALLRLAPQDLPAMLRQAQCLLAAGALADALDLYQAAALLRPRDPALLRQIGHAALLLDRPAEAEAALARAVALAPGDEDLWQAWLSLFPRAAEPPPAAGVVLDLTDLATWVRKGRRAPSGMQRVQLEIASAALAGPHPPVLCAMPAAGGGWRRWPAALFHRIDHLMRLSADAVDPPWRDAAALLADVLEEAPLSFAPGAVLCSLGGSWAQPDHLACLRRARAATGLRHVPLLHDCAPLVVPEHCSTGVVQGYARWFSNLALHADGVLATSHATREDFARLHAALLPDLPPPPQLVLRLDATPRPPPPEAPPPLLPRPLRAGRPFVLFVATIEGRKNHLMVFEAWLTLLRRLGPAAVPDLVCVGRPGWRAEAALALLENAPDLRGRVHLLQHVGDPLLAALYRGCLFTLYNSHYEGWGLPVTESLAAGRPVLAPAHSALLEAGQGGATFFESGSAPDLVAKLEALITRPTIRATAEAGIAAMPPRPGWDSVAARLLEQVAQLAAEAPPRPPLPLRPGERLPMQRIDSLRPQPAMAVAEAARAGEGWFPLEDWGVWTRPASAMLRLPLPPGLSGPLRLELALRAPLRDQVAALRLRREGQPFGPAMEVLLPANSTRGAGLEVPAGEGAVEVMLEPATPATLPDGRRVGLGLVALSLARADSVADRLAALEARFFRIPRPLEA</sequence>
<dbReference type="EMBL" id="RFLX01000001">
    <property type="protein sequence ID" value="RMI26894.1"/>
    <property type="molecule type" value="Genomic_DNA"/>
</dbReference>
<dbReference type="Gene3D" id="3.40.50.2000">
    <property type="entry name" value="Glycogen Phosphorylase B"/>
    <property type="match status" value="1"/>
</dbReference>
<evidence type="ECO:0000256" key="1">
    <source>
        <dbReference type="ARBA" id="ARBA00022679"/>
    </source>
</evidence>
<keyword evidence="4" id="KW-1185">Reference proteome</keyword>
<dbReference type="Proteomes" id="UP000274097">
    <property type="component" value="Unassembled WGS sequence"/>
</dbReference>
<comment type="caution">
    <text evidence="3">The sequence shown here is derived from an EMBL/GenBank/DDBJ whole genome shotgun (WGS) entry which is preliminary data.</text>
</comment>
<evidence type="ECO:0000313" key="3">
    <source>
        <dbReference type="EMBL" id="RMI26894.1"/>
    </source>
</evidence>
<evidence type="ECO:0000259" key="2">
    <source>
        <dbReference type="Pfam" id="PF00534"/>
    </source>
</evidence>
<dbReference type="InterPro" id="IPR019734">
    <property type="entry name" value="TPR_rpt"/>
</dbReference>
<name>A0ABX9VQQ6_9PROT</name>
<reference evidence="3 4" key="1">
    <citation type="submission" date="2018-10" db="EMBL/GenBank/DDBJ databases">
        <title>Roseomonas sp. nov., isolated from feces of Tibetan antelopes in the Qinghai-Tibet plateau, China.</title>
        <authorList>
            <person name="Tian Z."/>
        </authorList>
    </citation>
    <scope>NUCLEOTIDE SEQUENCE [LARGE SCALE GENOMIC DNA]</scope>
    <source>
        <strain evidence="3 4">Z23</strain>
    </source>
</reference>
<dbReference type="RefSeq" id="WP_122139812.1">
    <property type="nucleotide sequence ID" value="NZ_RFLX01000001.1"/>
</dbReference>
<dbReference type="Pfam" id="PF00534">
    <property type="entry name" value="Glycos_transf_1"/>
    <property type="match status" value="1"/>
</dbReference>
<protein>
    <submittedName>
        <fullName evidence="3">Glycosyltransferase family 1 protein</fullName>
    </submittedName>
</protein>
<evidence type="ECO:0000313" key="4">
    <source>
        <dbReference type="Proteomes" id="UP000274097"/>
    </source>
</evidence>
<keyword evidence="1" id="KW-0808">Transferase</keyword>
<feature type="domain" description="Glycosyl transferase family 1" evidence="2">
    <location>
        <begin position="352"/>
        <end position="502"/>
    </location>
</feature>
<proteinExistence type="predicted"/>
<organism evidence="3 4">
    <name type="scientific">Teichococcus wenyumeiae</name>
    <dbReference type="NCBI Taxonomy" id="2478470"/>
    <lineage>
        <taxon>Bacteria</taxon>
        <taxon>Pseudomonadati</taxon>
        <taxon>Pseudomonadota</taxon>
        <taxon>Alphaproteobacteria</taxon>
        <taxon>Acetobacterales</taxon>
        <taxon>Roseomonadaceae</taxon>
        <taxon>Roseomonas</taxon>
    </lineage>
</organism>
<dbReference type="InterPro" id="IPR001296">
    <property type="entry name" value="Glyco_trans_1"/>
</dbReference>
<accession>A0ABX9VQQ6</accession>